<evidence type="ECO:0000313" key="2">
    <source>
        <dbReference type="Proteomes" id="UP001234297"/>
    </source>
</evidence>
<evidence type="ECO:0000313" key="1">
    <source>
        <dbReference type="EMBL" id="KAJ8647886.1"/>
    </source>
</evidence>
<accession>A0ACC2MR36</accession>
<gene>
    <name evidence="1" type="ORF">MRB53_000909</name>
</gene>
<protein>
    <submittedName>
        <fullName evidence="1">Uncharacterized protein</fullName>
    </submittedName>
</protein>
<dbReference type="Proteomes" id="UP001234297">
    <property type="component" value="Chromosome 1"/>
</dbReference>
<proteinExistence type="predicted"/>
<reference evidence="1 2" key="1">
    <citation type="journal article" date="2022" name="Hortic Res">
        <title>A haplotype resolved chromosomal level avocado genome allows analysis of novel avocado genes.</title>
        <authorList>
            <person name="Nath O."/>
            <person name="Fletcher S.J."/>
            <person name="Hayward A."/>
            <person name="Shaw L.M."/>
            <person name="Masouleh A.K."/>
            <person name="Furtado A."/>
            <person name="Henry R.J."/>
            <person name="Mitter N."/>
        </authorList>
    </citation>
    <scope>NUCLEOTIDE SEQUENCE [LARGE SCALE GENOMIC DNA]</scope>
    <source>
        <strain evidence="2">cv. Hass</strain>
    </source>
</reference>
<organism evidence="1 2">
    <name type="scientific">Persea americana</name>
    <name type="common">Avocado</name>
    <dbReference type="NCBI Taxonomy" id="3435"/>
    <lineage>
        <taxon>Eukaryota</taxon>
        <taxon>Viridiplantae</taxon>
        <taxon>Streptophyta</taxon>
        <taxon>Embryophyta</taxon>
        <taxon>Tracheophyta</taxon>
        <taxon>Spermatophyta</taxon>
        <taxon>Magnoliopsida</taxon>
        <taxon>Magnoliidae</taxon>
        <taxon>Laurales</taxon>
        <taxon>Lauraceae</taxon>
        <taxon>Persea</taxon>
    </lineage>
</organism>
<keyword evidence="2" id="KW-1185">Reference proteome</keyword>
<sequence>MGSSNSERLSWLLVAWFLVFFMECMSEAHPWTRPRLGVRAKSSAARPRPMAEGDFVTYYYTQTLDHFSYRPESYTTFQQRYVVNSRYWGGANTSSPIFVYTGDEEGLIDDLDAAGLMVDFAPSFKALLVYIEHRYYGESLPFGSREEEYRNASTLGYFSSAQALADYAELIRNLKTNLSADDCPVIAIGGSYGGMLASWFRLKYPHIAIGALAISAPILYFDDITPENGYYTVVTKDYKEMSESCYNTIRQLWFEIDQNASQPNGLTALSNKFRTCSLLKNAQELKDYLEDMFVVSAQYDNPPKYPVSQICYAIDGASQESDVLDKIFAAVVATKGNCSCYSTNQSAFSSETLEGWRWQTCSEIVMPIGRSSNDTMFQGSPFNLTAFSDDCKRTFGVIPRPHWITTEFGGHDIKSVLKRFASNIIFSNGLRDPYSSGGVLQNISDSIVAIYTTQGAHCLDILPALPNDPDWLVSQRNMEKKIMEGWIADYNANFSRVAVNKPKNGI</sequence>
<dbReference type="EMBL" id="CM056809">
    <property type="protein sequence ID" value="KAJ8647886.1"/>
    <property type="molecule type" value="Genomic_DNA"/>
</dbReference>
<comment type="caution">
    <text evidence="1">The sequence shown here is derived from an EMBL/GenBank/DDBJ whole genome shotgun (WGS) entry which is preliminary data.</text>
</comment>
<name>A0ACC2MR36_PERAE</name>